<dbReference type="Pfam" id="PF07059">
    <property type="entry name" value="EDR2_C"/>
    <property type="match status" value="1"/>
</dbReference>
<accession>A0ABD1TQL3</accession>
<dbReference type="PANTHER" id="PTHR12136">
    <property type="entry name" value="ENHANCED DISEASE RESISTANCE-RELATED"/>
    <property type="match status" value="1"/>
</dbReference>
<proteinExistence type="predicted"/>
<evidence type="ECO:0000313" key="2">
    <source>
        <dbReference type="EMBL" id="KAL2514987.1"/>
    </source>
</evidence>
<organism evidence="2 3">
    <name type="scientific">Forsythia ovata</name>
    <dbReference type="NCBI Taxonomy" id="205694"/>
    <lineage>
        <taxon>Eukaryota</taxon>
        <taxon>Viridiplantae</taxon>
        <taxon>Streptophyta</taxon>
        <taxon>Embryophyta</taxon>
        <taxon>Tracheophyta</taxon>
        <taxon>Spermatophyta</taxon>
        <taxon>Magnoliopsida</taxon>
        <taxon>eudicotyledons</taxon>
        <taxon>Gunneridae</taxon>
        <taxon>Pentapetalae</taxon>
        <taxon>asterids</taxon>
        <taxon>lamiids</taxon>
        <taxon>Lamiales</taxon>
        <taxon>Oleaceae</taxon>
        <taxon>Forsythieae</taxon>
        <taxon>Forsythia</taxon>
    </lineage>
</organism>
<keyword evidence="3" id="KW-1185">Reference proteome</keyword>
<sequence length="138" mass="15075">MSMMFLIAKPTKKLEEHTYWAKWTVNDDGLISENRGLISTGGAHNTGCILATGQSPLQDGLISLEIDVNIGNLAIATAILRLALGCVTMVTMDICFLVEAQSEEKLSKRLFGVVRICQIEMNSATFVDNAMLSRKVVL</sequence>
<dbReference type="EMBL" id="JBFOLJ010000008">
    <property type="protein sequence ID" value="KAL2514987.1"/>
    <property type="molecule type" value="Genomic_DNA"/>
</dbReference>
<dbReference type="AlphaFoldDB" id="A0ABD1TQL3"/>
<comment type="caution">
    <text evidence="2">The sequence shown here is derived from an EMBL/GenBank/DDBJ whole genome shotgun (WGS) entry which is preliminary data.</text>
</comment>
<name>A0ABD1TQL3_9LAMI</name>
<gene>
    <name evidence="2" type="ORF">Fot_28958</name>
</gene>
<dbReference type="InterPro" id="IPR045096">
    <property type="entry name" value="EDR2-like"/>
</dbReference>
<dbReference type="InterPro" id="IPR009769">
    <property type="entry name" value="EDR2_C"/>
</dbReference>
<reference evidence="3" key="1">
    <citation type="submission" date="2024-07" db="EMBL/GenBank/DDBJ databases">
        <title>Two chromosome-level genome assemblies of Korean endemic species Abeliophyllum distichum and Forsythia ovata (Oleaceae).</title>
        <authorList>
            <person name="Jang H."/>
        </authorList>
    </citation>
    <scope>NUCLEOTIDE SEQUENCE [LARGE SCALE GENOMIC DNA]</scope>
</reference>
<protein>
    <submittedName>
        <fullName evidence="2">Protein ENHANCED DISEASE RESISTANCE 2-like</fullName>
    </submittedName>
</protein>
<feature type="domain" description="Protein ENHANCED DISEASE RESISTANCE 2 C-terminal" evidence="1">
    <location>
        <begin position="63"/>
        <end position="120"/>
    </location>
</feature>
<dbReference type="PANTHER" id="PTHR12136:SF91">
    <property type="entry name" value="PROTEIN ENHANCED DISEASE RESISTANCE 2-LIKE"/>
    <property type="match status" value="1"/>
</dbReference>
<evidence type="ECO:0000313" key="3">
    <source>
        <dbReference type="Proteomes" id="UP001604277"/>
    </source>
</evidence>
<dbReference type="Proteomes" id="UP001604277">
    <property type="component" value="Unassembled WGS sequence"/>
</dbReference>
<evidence type="ECO:0000259" key="1">
    <source>
        <dbReference type="Pfam" id="PF07059"/>
    </source>
</evidence>